<keyword evidence="1" id="KW-0472">Membrane</keyword>
<gene>
    <name evidence="2" type="ORF">SHERM_09814</name>
</gene>
<feature type="non-terminal residue" evidence="2">
    <location>
        <position position="137"/>
    </location>
</feature>
<protein>
    <submittedName>
        <fullName evidence="2">Uncharacterized protein</fullName>
    </submittedName>
</protein>
<feature type="non-terminal residue" evidence="2">
    <location>
        <position position="1"/>
    </location>
</feature>
<reference evidence="2" key="1">
    <citation type="submission" date="2019-12" db="EMBL/GenBank/DDBJ databases">
        <authorList>
            <person name="Scholes J."/>
        </authorList>
    </citation>
    <scope>NUCLEOTIDE SEQUENCE</scope>
</reference>
<keyword evidence="1" id="KW-0812">Transmembrane</keyword>
<dbReference type="AlphaFoldDB" id="A0A9N7R1W8"/>
<keyword evidence="1" id="KW-1133">Transmembrane helix</keyword>
<dbReference type="SUPFAM" id="SSF50630">
    <property type="entry name" value="Acid proteases"/>
    <property type="match status" value="1"/>
</dbReference>
<name>A0A9N7R1W8_STRHE</name>
<feature type="transmembrane region" description="Helical" evidence="1">
    <location>
        <begin position="25"/>
        <end position="46"/>
    </location>
</feature>
<comment type="caution">
    <text evidence="2">The sequence shown here is derived from an EMBL/GenBank/DDBJ whole genome shotgun (WGS) entry which is preliminary data.</text>
</comment>
<proteinExistence type="predicted"/>
<keyword evidence="3" id="KW-1185">Reference proteome</keyword>
<dbReference type="CDD" id="cd00303">
    <property type="entry name" value="retropepsin_like"/>
    <property type="match status" value="1"/>
</dbReference>
<dbReference type="Proteomes" id="UP001153555">
    <property type="component" value="Unassembled WGS sequence"/>
</dbReference>
<dbReference type="OrthoDB" id="2431547at2759"/>
<accession>A0A9N7R1W8</accession>
<dbReference type="EMBL" id="CACSLK010000984">
    <property type="protein sequence ID" value="CAA0806937.1"/>
    <property type="molecule type" value="Genomic_DNA"/>
</dbReference>
<dbReference type="Gene3D" id="2.40.70.10">
    <property type="entry name" value="Acid Proteases"/>
    <property type="match status" value="1"/>
</dbReference>
<evidence type="ECO:0000313" key="3">
    <source>
        <dbReference type="Proteomes" id="UP001153555"/>
    </source>
</evidence>
<sequence>SSTKSLWYIPSRTCSASVAPQLFQISYGIVIIFFICPDLFFLYSIFFLSNVPIYALCDTGATHSFISRQCLESLGIPSVSRFDALEVCLASGKTISTDTMVHGLEISIGGQSLEADAYIIDMQDFDVILAIDWLIHY</sequence>
<dbReference type="InterPro" id="IPR021109">
    <property type="entry name" value="Peptidase_aspartic_dom_sf"/>
</dbReference>
<evidence type="ECO:0000256" key="1">
    <source>
        <dbReference type="SAM" id="Phobius"/>
    </source>
</evidence>
<dbReference type="Pfam" id="PF08284">
    <property type="entry name" value="RVP_2"/>
    <property type="match status" value="1"/>
</dbReference>
<organism evidence="2 3">
    <name type="scientific">Striga hermonthica</name>
    <name type="common">Purple witchweed</name>
    <name type="synonym">Buchnera hermonthica</name>
    <dbReference type="NCBI Taxonomy" id="68872"/>
    <lineage>
        <taxon>Eukaryota</taxon>
        <taxon>Viridiplantae</taxon>
        <taxon>Streptophyta</taxon>
        <taxon>Embryophyta</taxon>
        <taxon>Tracheophyta</taxon>
        <taxon>Spermatophyta</taxon>
        <taxon>Magnoliopsida</taxon>
        <taxon>eudicotyledons</taxon>
        <taxon>Gunneridae</taxon>
        <taxon>Pentapetalae</taxon>
        <taxon>asterids</taxon>
        <taxon>lamiids</taxon>
        <taxon>Lamiales</taxon>
        <taxon>Orobanchaceae</taxon>
        <taxon>Buchnereae</taxon>
        <taxon>Striga</taxon>
    </lineage>
</organism>
<evidence type="ECO:0000313" key="2">
    <source>
        <dbReference type="EMBL" id="CAA0806937.1"/>
    </source>
</evidence>